<dbReference type="AlphaFoldDB" id="A0A0H2VI35"/>
<evidence type="ECO:0000313" key="1">
    <source>
        <dbReference type="EMBL" id="AAO05769.1"/>
    </source>
</evidence>
<accession>A0A0H2VI35</accession>
<dbReference type="EMBL" id="AE015929">
    <property type="protein sequence ID" value="AAO05769.1"/>
    <property type="molecule type" value="Genomic_DNA"/>
</dbReference>
<sequence length="34" mass="4078">MDEALFIGLTLFFNIMNEMFMNENDVFLLLYSLK</sequence>
<gene>
    <name evidence="1" type="ordered locus">SE_2127</name>
</gene>
<name>A0A0H2VI35_STAES</name>
<organism evidence="1 2">
    <name type="scientific">Staphylococcus epidermidis (strain ATCC 12228 / FDA PCI 1200)</name>
    <dbReference type="NCBI Taxonomy" id="176280"/>
    <lineage>
        <taxon>Bacteria</taxon>
        <taxon>Bacillati</taxon>
        <taxon>Bacillota</taxon>
        <taxon>Bacilli</taxon>
        <taxon>Bacillales</taxon>
        <taxon>Staphylococcaceae</taxon>
        <taxon>Staphylococcus</taxon>
    </lineage>
</organism>
<dbReference type="Proteomes" id="UP000001411">
    <property type="component" value="Chromosome"/>
</dbReference>
<proteinExistence type="predicted"/>
<dbReference type="KEGG" id="sep:SE_2127"/>
<reference evidence="1 2" key="1">
    <citation type="journal article" date="2003" name="Mol. Microbiol.">
        <title>Genome-based analysis of virulence genes in a non-biofilm-forming Staphylococcus epidermidis strain (ATCC 12228).</title>
        <authorList>
            <person name="Zhang Y.Q."/>
            <person name="Ren S.X."/>
            <person name="Li H.L."/>
            <person name="Wang Y.X."/>
            <person name="Fu G."/>
            <person name="Yang J."/>
            <person name="Qin Z.Q."/>
            <person name="Miao Y.G."/>
            <person name="Wang W.Y."/>
            <person name="Chen R.S."/>
            <person name="Shen Y."/>
            <person name="Chen Z."/>
            <person name="Yuan Z.H."/>
            <person name="Zhao G.P."/>
            <person name="Qu D."/>
            <person name="Danchin A."/>
            <person name="Wen Y.M."/>
        </authorList>
    </citation>
    <scope>NUCLEOTIDE SEQUENCE [LARGE SCALE GENOMIC DNA]</scope>
    <source>
        <strain evidence="2">ATCC 12228 / FDA PCI 1200</strain>
    </source>
</reference>
<dbReference type="HOGENOM" id="CLU_3376174_0_0_9"/>
<protein>
    <submittedName>
        <fullName evidence="1">Uncharacterized protein</fullName>
    </submittedName>
</protein>
<evidence type="ECO:0000313" key="2">
    <source>
        <dbReference type="Proteomes" id="UP000001411"/>
    </source>
</evidence>